<evidence type="ECO:0000256" key="10">
    <source>
        <dbReference type="ARBA" id="ARBA00049406"/>
    </source>
</evidence>
<dbReference type="InterPro" id="IPR002912">
    <property type="entry name" value="ACT_dom"/>
</dbReference>
<dbReference type="GO" id="GO:0046872">
    <property type="term" value="F:metal ion binding"/>
    <property type="evidence" value="ECO:0007669"/>
    <property type="project" value="UniProtKB-UniRule"/>
</dbReference>
<keyword evidence="8 11" id="KW-0411">Iron-sulfur</keyword>
<dbReference type="Pfam" id="PF03315">
    <property type="entry name" value="SDH_beta"/>
    <property type="match status" value="1"/>
</dbReference>
<dbReference type="STRING" id="155865.SAMN05216515_10654"/>
<keyword evidence="6 11" id="KW-0479">Metal-binding</keyword>
<comment type="similarity">
    <text evidence="3 11 12">Belongs to the iron-sulfur dependent L-serine dehydratase family.</text>
</comment>
<dbReference type="InterPro" id="IPR054480">
    <property type="entry name" value="AHAS_small-like_ACT"/>
</dbReference>
<dbReference type="SUPFAM" id="SSF55021">
    <property type="entry name" value="ACT-like"/>
    <property type="match status" value="1"/>
</dbReference>
<evidence type="ECO:0000256" key="2">
    <source>
        <dbReference type="ARBA" id="ARBA00004742"/>
    </source>
</evidence>
<dbReference type="Gene3D" id="3.30.70.260">
    <property type="match status" value="1"/>
</dbReference>
<evidence type="ECO:0000256" key="9">
    <source>
        <dbReference type="ARBA" id="ARBA00023239"/>
    </source>
</evidence>
<dbReference type="PIRSF" id="PIRSF036692">
    <property type="entry name" value="SDH_B"/>
    <property type="match status" value="1"/>
</dbReference>
<keyword evidence="5 11" id="KW-0004">4Fe-4S</keyword>
<dbReference type="UniPathway" id="UPA00138"/>
<name>A0A1I7G8B8_9FIRM</name>
<organism evidence="14 15">
    <name type="scientific">Eubacterium pyruvativorans</name>
    <dbReference type="NCBI Taxonomy" id="155865"/>
    <lineage>
        <taxon>Bacteria</taxon>
        <taxon>Bacillati</taxon>
        <taxon>Bacillota</taxon>
        <taxon>Clostridia</taxon>
        <taxon>Eubacteriales</taxon>
        <taxon>Eubacteriaceae</taxon>
        <taxon>Eubacterium</taxon>
    </lineage>
</organism>
<evidence type="ECO:0000259" key="13">
    <source>
        <dbReference type="PROSITE" id="PS51671"/>
    </source>
</evidence>
<dbReference type="InterPro" id="IPR005131">
    <property type="entry name" value="Ser_deHydtase_bsu"/>
</dbReference>
<dbReference type="PANTHER" id="PTHR30182:SF12">
    <property type="entry name" value="L-SERINE DEHYDRATASE, BETA CHAIN-RELATED"/>
    <property type="match status" value="1"/>
</dbReference>
<dbReference type="PANTHER" id="PTHR30182">
    <property type="entry name" value="L-SERINE DEHYDRATASE"/>
    <property type="match status" value="1"/>
</dbReference>
<dbReference type="InterPro" id="IPR045865">
    <property type="entry name" value="ACT-like_dom_sf"/>
</dbReference>
<feature type="domain" description="ACT" evidence="13">
    <location>
        <begin position="146"/>
        <end position="221"/>
    </location>
</feature>
<dbReference type="Pfam" id="PF22629">
    <property type="entry name" value="ACT_AHAS_ss"/>
    <property type="match status" value="1"/>
</dbReference>
<sequence>MNVFDILGPVMIGPSSSHTAGAARLGLITRRLLGTEPRSAEIVFHGSFAKTYKGHGTDKAVIAGIMDMTPDNPDLRHSMEIAAERGIDISITTAELENAHPNTARITLTDEAGNSVTLQGSSIGGGNIRVDYINGMPVSLSGQYLTLIVLHRDTPGVIATVTELLSAHGANICSFHLARQEKGGVAVMTIEIDSKIDCELPVLKEELEQDPEITTCTAMLPIS</sequence>
<proteinExistence type="inferred from homology"/>
<comment type="pathway">
    <text evidence="2 11">Carbohydrate biosynthesis; gluconeogenesis.</text>
</comment>
<evidence type="ECO:0000256" key="8">
    <source>
        <dbReference type="ARBA" id="ARBA00023014"/>
    </source>
</evidence>
<evidence type="ECO:0000256" key="5">
    <source>
        <dbReference type="ARBA" id="ARBA00022485"/>
    </source>
</evidence>
<dbReference type="RefSeq" id="WP_090470552.1">
    <property type="nucleotide sequence ID" value="NZ_CADAOJ010000001.1"/>
</dbReference>
<reference evidence="14 15" key="1">
    <citation type="submission" date="2016-10" db="EMBL/GenBank/DDBJ databases">
        <authorList>
            <person name="de Groot N.N."/>
        </authorList>
    </citation>
    <scope>NUCLEOTIDE SEQUENCE [LARGE SCALE GENOMIC DNA]</scope>
    <source>
        <strain evidence="14 15">KHGC13</strain>
    </source>
</reference>
<dbReference type="GO" id="GO:0051539">
    <property type="term" value="F:4 iron, 4 sulfur cluster binding"/>
    <property type="evidence" value="ECO:0007669"/>
    <property type="project" value="UniProtKB-UniRule"/>
</dbReference>
<evidence type="ECO:0000256" key="6">
    <source>
        <dbReference type="ARBA" id="ARBA00022723"/>
    </source>
</evidence>
<dbReference type="GO" id="GO:0006094">
    <property type="term" value="P:gluconeogenesis"/>
    <property type="evidence" value="ECO:0007669"/>
    <property type="project" value="UniProtKB-UniRule"/>
</dbReference>
<evidence type="ECO:0000256" key="7">
    <source>
        <dbReference type="ARBA" id="ARBA00023004"/>
    </source>
</evidence>
<dbReference type="InterPro" id="IPR051318">
    <property type="entry name" value="Fe-S_L-Ser"/>
</dbReference>
<evidence type="ECO:0000313" key="14">
    <source>
        <dbReference type="EMBL" id="SFU44663.1"/>
    </source>
</evidence>
<evidence type="ECO:0000256" key="11">
    <source>
        <dbReference type="PIRNR" id="PIRNR036692"/>
    </source>
</evidence>
<protein>
    <recommendedName>
        <fullName evidence="11">L-serine deaminase</fullName>
    </recommendedName>
</protein>
<dbReference type="Proteomes" id="UP000198817">
    <property type="component" value="Unassembled WGS sequence"/>
</dbReference>
<evidence type="ECO:0000256" key="1">
    <source>
        <dbReference type="ARBA" id="ARBA00001966"/>
    </source>
</evidence>
<keyword evidence="15" id="KW-1185">Reference proteome</keyword>
<keyword evidence="9 11" id="KW-0456">Lyase</keyword>
<dbReference type="OrthoDB" id="9813137at2"/>
<accession>A0A1I7G8B8</accession>
<dbReference type="AlphaFoldDB" id="A0A1I7G8B8"/>
<dbReference type="Gene3D" id="3.30.1330.90">
    <property type="entry name" value="D-3-phosphoglycerate dehydrogenase, domain 3"/>
    <property type="match status" value="1"/>
</dbReference>
<dbReference type="InterPro" id="IPR004643">
    <property type="entry name" value="Fe-S_L-Ser_bsu"/>
</dbReference>
<keyword evidence="4 11" id="KW-0312">Gluconeogenesis</keyword>
<dbReference type="CDD" id="cd04903">
    <property type="entry name" value="ACT_LSD"/>
    <property type="match status" value="1"/>
</dbReference>
<comment type="catalytic activity">
    <reaction evidence="10 11 12">
        <text>L-serine = pyruvate + NH4(+)</text>
        <dbReference type="Rhea" id="RHEA:19169"/>
        <dbReference type="ChEBI" id="CHEBI:15361"/>
        <dbReference type="ChEBI" id="CHEBI:28938"/>
        <dbReference type="ChEBI" id="CHEBI:33384"/>
        <dbReference type="EC" id="4.3.1.17"/>
    </reaction>
</comment>
<gene>
    <name evidence="14" type="ORF">SAMN05216508_10553</name>
</gene>
<evidence type="ECO:0000256" key="4">
    <source>
        <dbReference type="ARBA" id="ARBA00022432"/>
    </source>
</evidence>
<dbReference type="GO" id="GO:0003941">
    <property type="term" value="F:L-serine ammonia-lyase activity"/>
    <property type="evidence" value="ECO:0007669"/>
    <property type="project" value="UniProtKB-UniRule"/>
</dbReference>
<evidence type="ECO:0000256" key="12">
    <source>
        <dbReference type="RuleBase" id="RU366059"/>
    </source>
</evidence>
<evidence type="ECO:0000313" key="15">
    <source>
        <dbReference type="Proteomes" id="UP000198817"/>
    </source>
</evidence>
<dbReference type="PROSITE" id="PS51671">
    <property type="entry name" value="ACT"/>
    <property type="match status" value="1"/>
</dbReference>
<dbReference type="EMBL" id="FPBT01000005">
    <property type="protein sequence ID" value="SFU44663.1"/>
    <property type="molecule type" value="Genomic_DNA"/>
</dbReference>
<evidence type="ECO:0000256" key="3">
    <source>
        <dbReference type="ARBA" id="ARBA00008636"/>
    </source>
</evidence>
<keyword evidence="7 11" id="KW-0408">Iron</keyword>
<dbReference type="SUPFAM" id="SSF143548">
    <property type="entry name" value="Serine metabolism enzymes domain"/>
    <property type="match status" value="1"/>
</dbReference>
<dbReference type="NCBIfam" id="TIGR00719">
    <property type="entry name" value="sda_beta"/>
    <property type="match status" value="1"/>
</dbReference>
<dbReference type="InterPro" id="IPR029009">
    <property type="entry name" value="ASB_dom_sf"/>
</dbReference>
<comment type="cofactor">
    <cofactor evidence="1 12">
        <name>[4Fe-4S] cluster</name>
        <dbReference type="ChEBI" id="CHEBI:49883"/>
    </cofactor>
</comment>